<dbReference type="EMBL" id="JAVFWL010000002">
    <property type="protein sequence ID" value="KAK6734605.1"/>
    <property type="molecule type" value="Genomic_DNA"/>
</dbReference>
<gene>
    <name evidence="1" type="primary">Necator_chrII.g5831</name>
    <name evidence="1" type="ORF">RB195_018038</name>
</gene>
<dbReference type="Proteomes" id="UP001303046">
    <property type="component" value="Unassembled WGS sequence"/>
</dbReference>
<evidence type="ECO:0000313" key="2">
    <source>
        <dbReference type="Proteomes" id="UP001303046"/>
    </source>
</evidence>
<reference evidence="1 2" key="1">
    <citation type="submission" date="2023-08" db="EMBL/GenBank/DDBJ databases">
        <title>A Necator americanus chromosomal reference genome.</title>
        <authorList>
            <person name="Ilik V."/>
            <person name="Petrzelkova K.J."/>
            <person name="Pardy F."/>
            <person name="Fuh T."/>
            <person name="Niatou-Singa F.S."/>
            <person name="Gouil Q."/>
            <person name="Baker L."/>
            <person name="Ritchie M.E."/>
            <person name="Jex A.R."/>
            <person name="Gazzola D."/>
            <person name="Li H."/>
            <person name="Toshio Fujiwara R."/>
            <person name="Zhan B."/>
            <person name="Aroian R.V."/>
            <person name="Pafco B."/>
            <person name="Schwarz E.M."/>
        </authorList>
    </citation>
    <scope>NUCLEOTIDE SEQUENCE [LARGE SCALE GENOMIC DNA]</scope>
    <source>
        <strain evidence="1 2">Aroian</strain>
        <tissue evidence="1">Whole animal</tissue>
    </source>
</reference>
<protein>
    <submittedName>
        <fullName evidence="1">Uncharacterized protein</fullName>
    </submittedName>
</protein>
<name>A0ABR1C8W9_NECAM</name>
<evidence type="ECO:0000313" key="1">
    <source>
        <dbReference type="EMBL" id="KAK6734605.1"/>
    </source>
</evidence>
<organism evidence="1 2">
    <name type="scientific">Necator americanus</name>
    <name type="common">Human hookworm</name>
    <dbReference type="NCBI Taxonomy" id="51031"/>
    <lineage>
        <taxon>Eukaryota</taxon>
        <taxon>Metazoa</taxon>
        <taxon>Ecdysozoa</taxon>
        <taxon>Nematoda</taxon>
        <taxon>Chromadorea</taxon>
        <taxon>Rhabditida</taxon>
        <taxon>Rhabditina</taxon>
        <taxon>Rhabditomorpha</taxon>
        <taxon>Strongyloidea</taxon>
        <taxon>Ancylostomatidae</taxon>
        <taxon>Bunostominae</taxon>
        <taxon>Necator</taxon>
    </lineage>
</organism>
<sequence length="148" mass="16374">MGSCVLLPLAFNINAKGGVAVADGFFTRLITEITQRGYIDVFNLWTGLLCRLSVPSSRSLPCILRRNTFTPTSELQSSESSENPTYNLKYAKRSQMVMVLYVGLLFPSSQSLSTSSSNDTPSLAGYETVTNGWILLWMPLQGEEEKLH</sequence>
<accession>A0ABR1C8W9</accession>
<comment type="caution">
    <text evidence="1">The sequence shown here is derived from an EMBL/GenBank/DDBJ whole genome shotgun (WGS) entry which is preliminary data.</text>
</comment>
<keyword evidence="2" id="KW-1185">Reference proteome</keyword>
<proteinExistence type="predicted"/>